<evidence type="ECO:0000313" key="2">
    <source>
        <dbReference type="Proteomes" id="UP000598146"/>
    </source>
</evidence>
<accession>A0A931CAL5</accession>
<keyword evidence="2" id="KW-1185">Reference proteome</keyword>
<sequence length="498" mass="52536">MTPRTFRLADDAFAALGAGRPDDATLGTLRRAQLSRHLLLLREIRRALPQTPAWYARLTAADPAEARRLIADPMTGLWAAHILRTGAEGVEGPRPGGHALHITCDDLTLTVRVDDADPLRSLLGLAPAGELSGIELAHWQHCLDEGWRILVRRHRAAAETLAAVLRVIVPVQPDPTAEGISATSAEAFGAVAMSAPADGTALVVGLLHETQHSVLNAVHQLFDLVGPGGAPGYSPWRDDPRPPIGVLHGAYAYLAVTRFWRAEGRLGGADASGASARADAPSGAGAASGASGVAGFEFARWRSAVAGAAERLLDGGQLTAAGTRFMTALAEEVGRWLDEPVEPETARLAGLAGDDHRLRWRLRNLTVPPDDAAELARAWRERRRPPQVRSVLVTAPGRALANSPRVRLARSLVKGDPVLQPGGRAAAADLAGLRGDGGTAADAYRKCLEFDRGDVGAWSGLALVSPHPALRSRPEVVMAAARAAPEAAIDELAEWLSG</sequence>
<gene>
    <name evidence="1" type="ORF">I4J89_16645</name>
</gene>
<reference evidence="1" key="1">
    <citation type="submission" date="2020-11" db="EMBL/GenBank/DDBJ databases">
        <title>Isolation and identification of active actinomycetes.</title>
        <authorList>
            <person name="Sun X."/>
        </authorList>
    </citation>
    <scope>NUCLEOTIDE SEQUENCE</scope>
    <source>
        <strain evidence="1">NEAU-A11</strain>
    </source>
</reference>
<organism evidence="1 2">
    <name type="scientific">Actinoplanes aureus</name>
    <dbReference type="NCBI Taxonomy" id="2792083"/>
    <lineage>
        <taxon>Bacteria</taxon>
        <taxon>Bacillati</taxon>
        <taxon>Actinomycetota</taxon>
        <taxon>Actinomycetes</taxon>
        <taxon>Micromonosporales</taxon>
        <taxon>Micromonosporaceae</taxon>
        <taxon>Actinoplanes</taxon>
    </lineage>
</organism>
<dbReference type="EMBL" id="JADQTO010000007">
    <property type="protein sequence ID" value="MBG0563081.1"/>
    <property type="molecule type" value="Genomic_DNA"/>
</dbReference>
<comment type="caution">
    <text evidence="1">The sequence shown here is derived from an EMBL/GenBank/DDBJ whole genome shotgun (WGS) entry which is preliminary data.</text>
</comment>
<name>A0A931CAL5_9ACTN</name>
<proteinExistence type="predicted"/>
<dbReference type="Proteomes" id="UP000598146">
    <property type="component" value="Unassembled WGS sequence"/>
</dbReference>
<dbReference type="AlphaFoldDB" id="A0A931CAL5"/>
<dbReference type="NCBIfam" id="TIGR04267">
    <property type="entry name" value="mod_HExxH"/>
    <property type="match status" value="1"/>
</dbReference>
<dbReference type="RefSeq" id="WP_196414890.1">
    <property type="nucleotide sequence ID" value="NZ_JADQTO010000007.1"/>
</dbReference>
<protein>
    <submittedName>
        <fullName evidence="1">HEXXH motif domain-containing protein</fullName>
    </submittedName>
</protein>
<dbReference type="InterPro" id="IPR026337">
    <property type="entry name" value="AKG_HExxH"/>
</dbReference>
<evidence type="ECO:0000313" key="1">
    <source>
        <dbReference type="EMBL" id="MBG0563081.1"/>
    </source>
</evidence>